<dbReference type="CDD" id="cd05827">
    <property type="entry name" value="Sortase_C"/>
    <property type="match status" value="1"/>
</dbReference>
<evidence type="ECO:0000313" key="5">
    <source>
        <dbReference type="Proteomes" id="UP000316425"/>
    </source>
</evidence>
<feature type="active site" description="Proton donor/acceptor" evidence="2">
    <location>
        <position position="161"/>
    </location>
</feature>
<sequence>MNKKKGFIVGLFAIGVIVVIYPHVAQFINNQIQHTYVDHFHAEADTIPTTLKRKKINDARECNNAIYQNDEGLSDPFTEGYNPLDYTQCSQVLKERSLTADTQGNTTDIDTFATLEIPKLGLHIPILLGASDYALSQGIGQVEGSSLPVGGPNTHTVLAGHRGMGTKEMFRNLDELQPGDVFYIHTLDERLVYKVEGSAVILPHETDSLRVKEGKDLATLLTCHPYRSNTHRLVVYGVRR</sequence>
<comment type="caution">
    <text evidence="4">The sequence shown here is derived from an EMBL/GenBank/DDBJ whole genome shotgun (WGS) entry which is preliminary data.</text>
</comment>
<dbReference type="InterPro" id="IPR005754">
    <property type="entry name" value="Sortase"/>
</dbReference>
<dbReference type="Proteomes" id="UP000316425">
    <property type="component" value="Unassembled WGS sequence"/>
</dbReference>
<dbReference type="InterPro" id="IPR023365">
    <property type="entry name" value="Sortase_dom-sf"/>
</dbReference>
<dbReference type="Pfam" id="PF04203">
    <property type="entry name" value="Sortase"/>
    <property type="match status" value="1"/>
</dbReference>
<keyword evidence="3" id="KW-0472">Membrane</keyword>
<feature type="active site" description="Acyl-thioester intermediate" evidence="2">
    <location>
        <position position="223"/>
    </location>
</feature>
<dbReference type="Gene3D" id="2.40.260.10">
    <property type="entry name" value="Sortase"/>
    <property type="match status" value="1"/>
</dbReference>
<dbReference type="NCBIfam" id="TIGR01076">
    <property type="entry name" value="sortase_fam"/>
    <property type="match status" value="1"/>
</dbReference>
<evidence type="ECO:0000256" key="1">
    <source>
        <dbReference type="ARBA" id="ARBA00022801"/>
    </source>
</evidence>
<dbReference type="InterPro" id="IPR042002">
    <property type="entry name" value="Sortase_C"/>
</dbReference>
<dbReference type="EMBL" id="VMHE01000018">
    <property type="protein sequence ID" value="TSJ62586.1"/>
    <property type="molecule type" value="Genomic_DNA"/>
</dbReference>
<organism evidence="4 5">
    <name type="scientific">Allobacillus salarius</name>
    <dbReference type="NCBI Taxonomy" id="1955272"/>
    <lineage>
        <taxon>Bacteria</taxon>
        <taxon>Bacillati</taxon>
        <taxon>Bacillota</taxon>
        <taxon>Bacilli</taxon>
        <taxon>Bacillales</taxon>
        <taxon>Bacillaceae</taxon>
        <taxon>Allobacillus</taxon>
    </lineage>
</organism>
<accession>A0A556PDW1</accession>
<keyword evidence="1" id="KW-0378">Hydrolase</keyword>
<dbReference type="AlphaFoldDB" id="A0A556PDW1"/>
<dbReference type="GO" id="GO:0016787">
    <property type="term" value="F:hydrolase activity"/>
    <property type="evidence" value="ECO:0007669"/>
    <property type="project" value="UniProtKB-KW"/>
</dbReference>
<feature type="transmembrane region" description="Helical" evidence="3">
    <location>
        <begin position="7"/>
        <end position="24"/>
    </location>
</feature>
<keyword evidence="5" id="KW-1185">Reference proteome</keyword>
<evidence type="ECO:0000256" key="2">
    <source>
        <dbReference type="PIRSR" id="PIRSR605754-1"/>
    </source>
</evidence>
<dbReference type="SUPFAM" id="SSF63817">
    <property type="entry name" value="Sortase"/>
    <property type="match status" value="1"/>
</dbReference>
<dbReference type="OrthoDB" id="154054at2"/>
<keyword evidence="3" id="KW-1133">Transmembrane helix</keyword>
<name>A0A556PDW1_9BACI</name>
<dbReference type="NCBIfam" id="NF033745">
    <property type="entry name" value="class_C_sortase"/>
    <property type="match status" value="1"/>
</dbReference>
<gene>
    <name evidence="4" type="ORF">FPQ13_09745</name>
</gene>
<reference evidence="4 5" key="1">
    <citation type="submission" date="2019-07" db="EMBL/GenBank/DDBJ databases">
        <title>Allobacillus sp. nov. SKP isolated from shrimp paste of Euphausiacea.</title>
        <authorList>
            <person name="Kanchanasin P."/>
            <person name="Tanasupawat S."/>
            <person name="Shi W."/>
            <person name="Wu L."/>
            <person name="Ma J."/>
        </authorList>
    </citation>
    <scope>NUCLEOTIDE SEQUENCE [LARGE SCALE GENOMIC DNA]</scope>
    <source>
        <strain evidence="4 5">SKP4-8</strain>
    </source>
</reference>
<evidence type="ECO:0000256" key="3">
    <source>
        <dbReference type="SAM" id="Phobius"/>
    </source>
</evidence>
<keyword evidence="3" id="KW-0812">Transmembrane</keyword>
<evidence type="ECO:0000313" key="4">
    <source>
        <dbReference type="EMBL" id="TSJ62586.1"/>
    </source>
</evidence>
<protein>
    <submittedName>
        <fullName evidence="4">Class C sortase</fullName>
    </submittedName>
</protein>
<proteinExistence type="predicted"/>
<dbReference type="RefSeq" id="WP_144089151.1">
    <property type="nucleotide sequence ID" value="NZ_VMHE01000018.1"/>
</dbReference>